<reference evidence="3" key="1">
    <citation type="journal article" date="2018" name="Nat. Microbiol.">
        <title>Leveraging single-cell genomics to expand the fungal tree of life.</title>
        <authorList>
            <person name="Ahrendt S.R."/>
            <person name="Quandt C.A."/>
            <person name="Ciobanu D."/>
            <person name="Clum A."/>
            <person name="Salamov A."/>
            <person name="Andreopoulos B."/>
            <person name="Cheng J.F."/>
            <person name="Woyke T."/>
            <person name="Pelin A."/>
            <person name="Henrissat B."/>
            <person name="Reynolds N.K."/>
            <person name="Benny G.L."/>
            <person name="Smith M.E."/>
            <person name="James T.Y."/>
            <person name="Grigoriev I.V."/>
        </authorList>
    </citation>
    <scope>NUCLEOTIDE SEQUENCE [LARGE SCALE GENOMIC DNA]</scope>
    <source>
        <strain evidence="3">Benny S71-1</strain>
    </source>
</reference>
<name>A0A4P9YWA9_9FUNG</name>
<feature type="transmembrane region" description="Helical" evidence="1">
    <location>
        <begin position="133"/>
        <end position="152"/>
    </location>
</feature>
<accession>A0A4P9YWA9</accession>
<gene>
    <name evidence="2" type="ORF">SYNPS1DRAFT_23780</name>
</gene>
<organism evidence="2 3">
    <name type="scientific">Syncephalis pseudoplumigaleata</name>
    <dbReference type="NCBI Taxonomy" id="1712513"/>
    <lineage>
        <taxon>Eukaryota</taxon>
        <taxon>Fungi</taxon>
        <taxon>Fungi incertae sedis</taxon>
        <taxon>Zoopagomycota</taxon>
        <taxon>Zoopagomycotina</taxon>
        <taxon>Zoopagomycetes</taxon>
        <taxon>Zoopagales</taxon>
        <taxon>Piptocephalidaceae</taxon>
        <taxon>Syncephalis</taxon>
    </lineage>
</organism>
<evidence type="ECO:0000313" key="3">
    <source>
        <dbReference type="Proteomes" id="UP000278143"/>
    </source>
</evidence>
<keyword evidence="1" id="KW-1133">Transmembrane helix</keyword>
<keyword evidence="1" id="KW-0472">Membrane</keyword>
<dbReference type="EMBL" id="KZ990433">
    <property type="protein sequence ID" value="RKP24125.1"/>
    <property type="molecule type" value="Genomic_DNA"/>
</dbReference>
<dbReference type="OrthoDB" id="10617275at2759"/>
<keyword evidence="1" id="KW-0812">Transmembrane</keyword>
<feature type="transmembrane region" description="Helical" evidence="1">
    <location>
        <begin position="192"/>
        <end position="216"/>
    </location>
</feature>
<evidence type="ECO:0000256" key="1">
    <source>
        <dbReference type="SAM" id="Phobius"/>
    </source>
</evidence>
<dbReference type="AlphaFoldDB" id="A0A4P9YWA9"/>
<feature type="transmembrane region" description="Helical" evidence="1">
    <location>
        <begin position="85"/>
        <end position="105"/>
    </location>
</feature>
<feature type="transmembrane region" description="Helical" evidence="1">
    <location>
        <begin position="158"/>
        <end position="180"/>
    </location>
</feature>
<keyword evidence="3" id="KW-1185">Reference proteome</keyword>
<dbReference type="Proteomes" id="UP000278143">
    <property type="component" value="Unassembled WGS sequence"/>
</dbReference>
<proteinExistence type="predicted"/>
<sequence>MIAAVLYVVPATDSPYYGSRETTPYESHRFGIPDGRPPIRMAILPENYIEEALQAYRNDTAIVLTLEEEPGIWNEWLLSNTYRGYAYLLVGINMLFIAHSVVVLVRTLRAGAYPSADRVAIFSCSILLKIKRTTAVVCMKYLVVLAFLANLADCTALVTRLCAISFLVFSATGLICLLYFTGVWLTSPQWMFATNCVMATLSFVRIAAILCIVNMGTTKQAAISEKAIKPGAPFISVQSKDDDGMPHLLRVCRTTLRRTDDGHSEDVPRASMDKSEKACLRDPGMLV</sequence>
<protein>
    <submittedName>
        <fullName evidence="2">Uncharacterized protein</fullName>
    </submittedName>
</protein>
<evidence type="ECO:0000313" key="2">
    <source>
        <dbReference type="EMBL" id="RKP24125.1"/>
    </source>
</evidence>